<keyword evidence="1 2" id="KW-0694">RNA-binding</keyword>
<dbReference type="PROSITE" id="PS50102">
    <property type="entry name" value="RRM"/>
    <property type="match status" value="3"/>
</dbReference>
<dbReference type="GO" id="GO:0003723">
    <property type="term" value="F:RNA binding"/>
    <property type="evidence" value="ECO:0007669"/>
    <property type="project" value="UniProtKB-UniRule"/>
</dbReference>
<feature type="compositionally biased region" description="Polar residues" evidence="3">
    <location>
        <begin position="127"/>
        <end position="158"/>
    </location>
</feature>
<feature type="region of interest" description="Disordered" evidence="3">
    <location>
        <begin position="823"/>
        <end position="890"/>
    </location>
</feature>
<feature type="compositionally biased region" description="Polar residues" evidence="3">
    <location>
        <begin position="99"/>
        <end position="120"/>
    </location>
</feature>
<feature type="domain" description="RRM" evidence="4">
    <location>
        <begin position="913"/>
        <end position="992"/>
    </location>
</feature>
<proteinExistence type="predicted"/>
<feature type="compositionally biased region" description="Polar residues" evidence="3">
    <location>
        <begin position="705"/>
        <end position="726"/>
    </location>
</feature>
<dbReference type="InterPro" id="IPR035979">
    <property type="entry name" value="RBD_domain_sf"/>
</dbReference>
<feature type="region of interest" description="Disordered" evidence="3">
    <location>
        <begin position="359"/>
        <end position="523"/>
    </location>
</feature>
<dbReference type="SUPFAM" id="SSF54928">
    <property type="entry name" value="RNA-binding domain, RBD"/>
    <property type="match status" value="3"/>
</dbReference>
<dbReference type="AlphaFoldDB" id="A0AAD5T7A0"/>
<feature type="region of interest" description="Disordered" evidence="3">
    <location>
        <begin position="224"/>
        <end position="243"/>
    </location>
</feature>
<organism evidence="5 6">
    <name type="scientific">Physocladia obscura</name>
    <dbReference type="NCBI Taxonomy" id="109957"/>
    <lineage>
        <taxon>Eukaryota</taxon>
        <taxon>Fungi</taxon>
        <taxon>Fungi incertae sedis</taxon>
        <taxon>Chytridiomycota</taxon>
        <taxon>Chytridiomycota incertae sedis</taxon>
        <taxon>Chytridiomycetes</taxon>
        <taxon>Chytridiales</taxon>
        <taxon>Chytriomycetaceae</taxon>
        <taxon>Physocladia</taxon>
    </lineage>
</organism>
<accession>A0AAD5T7A0</accession>
<dbReference type="Pfam" id="PF00076">
    <property type="entry name" value="RRM_1"/>
    <property type="match status" value="2"/>
</dbReference>
<feature type="compositionally biased region" description="Low complexity" evidence="3">
    <location>
        <begin position="363"/>
        <end position="397"/>
    </location>
</feature>
<evidence type="ECO:0000256" key="1">
    <source>
        <dbReference type="ARBA" id="ARBA00022884"/>
    </source>
</evidence>
<dbReference type="SMART" id="SM00360">
    <property type="entry name" value="RRM"/>
    <property type="match status" value="3"/>
</dbReference>
<feature type="compositionally biased region" description="Polar residues" evidence="3">
    <location>
        <begin position="195"/>
        <end position="219"/>
    </location>
</feature>
<name>A0AAD5T7A0_9FUNG</name>
<feature type="region of interest" description="Disordered" evidence="3">
    <location>
        <begin position="97"/>
        <end position="219"/>
    </location>
</feature>
<feature type="region of interest" description="Disordered" evidence="3">
    <location>
        <begin position="39"/>
        <end position="81"/>
    </location>
</feature>
<feature type="region of interest" description="Disordered" evidence="3">
    <location>
        <begin position="688"/>
        <end position="732"/>
    </location>
</feature>
<dbReference type="Proteomes" id="UP001211907">
    <property type="component" value="Unassembled WGS sequence"/>
</dbReference>
<dbReference type="PANTHER" id="PTHR10352">
    <property type="entry name" value="EUKARYOTIC TRANSLATION INITIATION FACTOR 3 SUBUNIT G"/>
    <property type="match status" value="1"/>
</dbReference>
<reference evidence="5" key="1">
    <citation type="submission" date="2020-05" db="EMBL/GenBank/DDBJ databases">
        <title>Phylogenomic resolution of chytrid fungi.</title>
        <authorList>
            <person name="Stajich J.E."/>
            <person name="Amses K."/>
            <person name="Simmons R."/>
            <person name="Seto K."/>
            <person name="Myers J."/>
            <person name="Bonds A."/>
            <person name="Quandt C.A."/>
            <person name="Barry K."/>
            <person name="Liu P."/>
            <person name="Grigoriev I."/>
            <person name="Longcore J.E."/>
            <person name="James T.Y."/>
        </authorList>
    </citation>
    <scope>NUCLEOTIDE SEQUENCE</scope>
    <source>
        <strain evidence="5">JEL0513</strain>
    </source>
</reference>
<feature type="region of interest" description="Disordered" evidence="3">
    <location>
        <begin position="258"/>
        <end position="334"/>
    </location>
</feature>
<feature type="domain" description="RRM" evidence="4">
    <location>
        <begin position="738"/>
        <end position="816"/>
    </location>
</feature>
<dbReference type="CDD" id="cd00590">
    <property type="entry name" value="RRM_SF"/>
    <property type="match status" value="3"/>
</dbReference>
<dbReference type="InterPro" id="IPR000504">
    <property type="entry name" value="RRM_dom"/>
</dbReference>
<feature type="domain" description="RRM" evidence="4">
    <location>
        <begin position="611"/>
        <end position="685"/>
    </location>
</feature>
<protein>
    <recommendedName>
        <fullName evidence="4">RRM domain-containing protein</fullName>
    </recommendedName>
</protein>
<feature type="compositionally biased region" description="Low complexity" evidence="3">
    <location>
        <begin position="159"/>
        <end position="175"/>
    </location>
</feature>
<dbReference type="InterPro" id="IPR012677">
    <property type="entry name" value="Nucleotide-bd_a/b_plait_sf"/>
</dbReference>
<keyword evidence="6" id="KW-1185">Reference proteome</keyword>
<sequence>DSVAGISVANAKSADANWALQINKATTLVSASTRIETWVATGGTQSDNWGTPPPTTNGWDGNPLPPSNPISSSTVPVLQTQSSAFSSNSTWTSNNTLNHKASFNTPAPNGNWTASPSATAVSGGWGNIQTLSNHESSPNGWDSGASSAKSDPWSSVPGSASTKDSSTSSQPNSQNIGWNSSQSKNDGWGAVPGVNISSFSSDRGLNKQTNSQPPTVATNWGAVQTSAPSKPESQPLPQTWSQLGSGASLKHQAFIRQESSAQAQNNSNWESPVVRKSQSAHWGLSGSGWNNVSAPQQQWTNPNVTSNQQSKNMSGWGAIADSPTAKNSGNGNDWNSVPVTPIAANNWANAYEANQKISMHVPQQQQQQKSGWNSNNNNNNNNNNGSSSINQSPNSGGWNATPPHPHTPLSTSRSEVSQQQQQYQIHGWGPTPTQSPVAASQQGPQQSNGTGGWNSNNDLTVAGNGSPARPAKGSGGIGGWNPQGWTNGTPPPASGYPTGFKPTNNGPAIPKGPPVTGSSEDEWGIGVGGRVASFAEADAKNGSVGKPGIIGGGFRRAKSTADIGAKRLNSSIGSGMGDGNGEHEGPTRLFVKSFADINSEKPVKDDFSSAIGIFVYGLPISFKIKEILGIFGEFGDVVNVRLNPKSATNPRSYAHIEYEVSGGAAKAIQATHGKTVTASSDPLEVIPDFGGKNIPTGPAAVKTVTEPNSSGNPKQLGSQQQSQPTGSWRDEAANSDNRTLHIANAPLNVEKTDVEKVFGRNADIRFINVVPRPKEKRSMIFITFKTSTAATKALGIAKTGRHFSMTEPLKIEFSRAETRNTAPATALNGTTPPGSASTPTSVSTGSISTLSVTKKKSESFKVEKKKQPNGNAGSAGGGKETGGGKSVEKKLSSASIVSNMSGSGGGGKKFPRPNLFVRDIAEDATNESVIQIFEKIGPVSACHIVERLDGSGARYGLVVFQSGEDAARAVRDKIENAVYPRQRRLTVTKLRKDISEAQVQKAFGVYGEVKRVEIVDSNETDTFVNAEIEYARGDAAILAHIHLIEHKIGAIGADAAGGYSTSIALVGGQNAETDEKAVVPLPPTVVTTLVESAAFSASDAVFGGGNDGKQNHDSAFENEEVIKLADLT</sequence>
<feature type="compositionally biased region" description="Low complexity" evidence="3">
    <location>
        <begin position="829"/>
        <end position="846"/>
    </location>
</feature>
<feature type="compositionally biased region" description="Polar residues" evidence="3">
    <location>
        <begin position="176"/>
        <end position="185"/>
    </location>
</feature>
<comment type="caution">
    <text evidence="5">The sequence shown here is derived from an EMBL/GenBank/DDBJ whole genome shotgun (WGS) entry which is preliminary data.</text>
</comment>
<feature type="compositionally biased region" description="Polar residues" evidence="3">
    <location>
        <begin position="258"/>
        <end position="280"/>
    </location>
</feature>
<evidence type="ECO:0000256" key="3">
    <source>
        <dbReference type="SAM" id="MobiDB-lite"/>
    </source>
</evidence>
<feature type="compositionally biased region" description="Gly residues" evidence="3">
    <location>
        <begin position="873"/>
        <end position="885"/>
    </location>
</feature>
<dbReference type="EMBL" id="JADGJH010000281">
    <property type="protein sequence ID" value="KAJ3131739.1"/>
    <property type="molecule type" value="Genomic_DNA"/>
</dbReference>
<feature type="compositionally biased region" description="Polar residues" evidence="3">
    <location>
        <begin position="287"/>
        <end position="313"/>
    </location>
</feature>
<gene>
    <name evidence="5" type="ORF">HK100_006052</name>
</gene>
<dbReference type="Gene3D" id="3.30.70.330">
    <property type="match status" value="4"/>
</dbReference>
<evidence type="ECO:0000313" key="6">
    <source>
        <dbReference type="Proteomes" id="UP001211907"/>
    </source>
</evidence>
<feature type="compositionally biased region" description="Basic and acidic residues" evidence="3">
    <location>
        <begin position="855"/>
        <end position="866"/>
    </location>
</feature>
<feature type="compositionally biased region" description="Polar residues" evidence="3">
    <location>
        <begin position="431"/>
        <end position="459"/>
    </location>
</feature>
<feature type="compositionally biased region" description="Polar residues" evidence="3">
    <location>
        <begin position="324"/>
        <end position="334"/>
    </location>
</feature>
<evidence type="ECO:0000313" key="5">
    <source>
        <dbReference type="EMBL" id="KAJ3131739.1"/>
    </source>
</evidence>
<feature type="non-terminal residue" evidence="5">
    <location>
        <position position="1"/>
    </location>
</feature>
<evidence type="ECO:0000259" key="4">
    <source>
        <dbReference type="PROSITE" id="PS50102"/>
    </source>
</evidence>
<evidence type="ECO:0000256" key="2">
    <source>
        <dbReference type="PROSITE-ProRule" id="PRU00176"/>
    </source>
</evidence>